<evidence type="ECO:0000256" key="4">
    <source>
        <dbReference type="ARBA" id="ARBA00022679"/>
    </source>
</evidence>
<dbReference type="KEGG" id="arue:QQX03_03215"/>
<comment type="catalytic activity">
    <reaction evidence="9">
        <text>N-terminal S-1,2-diacyl-sn-glyceryl-L-cysteinyl-[lipoprotein] + a glycerophospholipid = N-acyl-S-1,2-diacyl-sn-glyceryl-L-cysteinyl-[lipoprotein] + a 2-acyl-sn-glycero-3-phospholipid + H(+)</text>
        <dbReference type="Rhea" id="RHEA:48228"/>
        <dbReference type="Rhea" id="RHEA-COMP:14681"/>
        <dbReference type="Rhea" id="RHEA-COMP:14684"/>
        <dbReference type="ChEBI" id="CHEBI:15378"/>
        <dbReference type="ChEBI" id="CHEBI:136912"/>
        <dbReference type="ChEBI" id="CHEBI:140656"/>
        <dbReference type="ChEBI" id="CHEBI:140657"/>
        <dbReference type="ChEBI" id="CHEBI:140660"/>
        <dbReference type="EC" id="2.3.1.269"/>
    </reaction>
</comment>
<dbReference type="EMBL" id="CP127221">
    <property type="protein sequence ID" value="WIW96132.1"/>
    <property type="molecule type" value="Genomic_DNA"/>
</dbReference>
<feature type="transmembrane region" description="Helical" evidence="9">
    <location>
        <begin position="127"/>
        <end position="148"/>
    </location>
</feature>
<evidence type="ECO:0000256" key="3">
    <source>
        <dbReference type="ARBA" id="ARBA00022475"/>
    </source>
</evidence>
<evidence type="ECO:0000256" key="7">
    <source>
        <dbReference type="ARBA" id="ARBA00023136"/>
    </source>
</evidence>
<keyword evidence="12" id="KW-1185">Reference proteome</keyword>
<name>A0A9Y2F6R9_9SPHN</name>
<keyword evidence="8 9" id="KW-0012">Acyltransferase</keyword>
<feature type="transmembrane region" description="Helical" evidence="9">
    <location>
        <begin position="509"/>
        <end position="528"/>
    </location>
</feature>
<keyword evidence="4 9" id="KW-0808">Transferase</keyword>
<evidence type="ECO:0000259" key="10">
    <source>
        <dbReference type="PROSITE" id="PS50263"/>
    </source>
</evidence>
<dbReference type="Gene3D" id="3.60.110.10">
    <property type="entry name" value="Carbon-nitrogen hydrolase"/>
    <property type="match status" value="1"/>
</dbReference>
<dbReference type="GO" id="GO:0042158">
    <property type="term" value="P:lipoprotein biosynthetic process"/>
    <property type="evidence" value="ECO:0007669"/>
    <property type="project" value="UniProtKB-UniRule"/>
</dbReference>
<dbReference type="Proteomes" id="UP001231445">
    <property type="component" value="Chromosome"/>
</dbReference>
<keyword evidence="6 9" id="KW-1133">Transmembrane helix</keyword>
<feature type="transmembrane region" description="Helical" evidence="9">
    <location>
        <begin position="12"/>
        <end position="30"/>
    </location>
</feature>
<evidence type="ECO:0000313" key="12">
    <source>
        <dbReference type="Proteomes" id="UP001231445"/>
    </source>
</evidence>
<comment type="pathway">
    <text evidence="9">Protein modification; lipoprotein biosynthesis (N-acyl transfer).</text>
</comment>
<evidence type="ECO:0000256" key="2">
    <source>
        <dbReference type="ARBA" id="ARBA00010065"/>
    </source>
</evidence>
<feature type="transmembrane region" description="Helical" evidence="9">
    <location>
        <begin position="202"/>
        <end position="220"/>
    </location>
</feature>
<sequence length="531" mass="57807">MTEKVLRMWQVLLQWPRVFALVLGALSATAYPPLGLWPAGLVGVAAFIALLRAAESGKAAVLLGWCFGLGHLTLANNWIATAFTFQSEMPVFLGWLAVPLLCIYLAIYPALAALAVHVIARSGTMTVFTCVFAGTWIVAEWLRSWVFTGYPWPPLGLMLLGDFDSPGIALLLPWLGTYALSGVVILIAGLPIAFWSMGRVRMLSFVVAVGVSAAMLFPAARYVNDEGTVPFVLVQPLIPQEERDDPTKYEEQFARLTENTLPGRDEPRLVLWPEAAIPDYLEDGYPDRYYRARTAGRDPQFARQRIAAVIGEKSILLSGLVHLNMGQPDGRVRAVSARNAVSAIDGRGDIFANYSKAHLVPYGEYLPMRSILEPIGLSRLVAGSIDYEPGAGPATLELRRFGRAGIQICYEIVFSGQVVDRANRPQFIFNPSNDGWFGSWGPPQHLAHARLRAIEEGLPVLRSTTTGISAVIDANGIVRSYIPSGVDGRLDGAIPPAKGATLFAKLGNILPLGWAFFLIGASLVALRLRRS</sequence>
<dbReference type="EC" id="2.3.1.269" evidence="9"/>
<dbReference type="InterPro" id="IPR003010">
    <property type="entry name" value="C-N_Hydrolase"/>
</dbReference>
<proteinExistence type="inferred from homology"/>
<protein>
    <recommendedName>
        <fullName evidence="9">Apolipoprotein N-acyltransferase</fullName>
        <shortName evidence="9">ALP N-acyltransferase</shortName>
        <ecNumber evidence="9">2.3.1.269</ecNumber>
    </recommendedName>
</protein>
<dbReference type="AlphaFoldDB" id="A0A9Y2F6R9"/>
<gene>
    <name evidence="9 11" type="primary">lnt</name>
    <name evidence="11" type="ORF">QQX03_03215</name>
</gene>
<dbReference type="PROSITE" id="PS50263">
    <property type="entry name" value="CN_HYDROLASE"/>
    <property type="match status" value="1"/>
</dbReference>
<dbReference type="CDD" id="cd07571">
    <property type="entry name" value="ALP_N-acyl_transferase"/>
    <property type="match status" value="1"/>
</dbReference>
<evidence type="ECO:0000256" key="9">
    <source>
        <dbReference type="HAMAP-Rule" id="MF_01148"/>
    </source>
</evidence>
<dbReference type="PANTHER" id="PTHR38686">
    <property type="entry name" value="APOLIPOPROTEIN N-ACYLTRANSFERASE"/>
    <property type="match status" value="1"/>
</dbReference>
<keyword evidence="5 9" id="KW-0812">Transmembrane</keyword>
<reference evidence="11 12" key="1">
    <citation type="submission" date="2023-06" db="EMBL/GenBank/DDBJ databases">
        <title>Altererythrobacter rubellus NBRC 112769 genome.</title>
        <authorList>
            <person name="Zhang K."/>
        </authorList>
    </citation>
    <scope>NUCLEOTIDE SEQUENCE [LARGE SCALE GENOMIC DNA]</scope>
    <source>
        <strain evidence="11 12">NBRC 112769</strain>
    </source>
</reference>
<dbReference type="InterPro" id="IPR045378">
    <property type="entry name" value="LNT_N"/>
</dbReference>
<evidence type="ECO:0000313" key="11">
    <source>
        <dbReference type="EMBL" id="WIW96132.1"/>
    </source>
</evidence>
<dbReference type="NCBIfam" id="TIGR00546">
    <property type="entry name" value="lnt"/>
    <property type="match status" value="1"/>
</dbReference>
<dbReference type="Pfam" id="PF20154">
    <property type="entry name" value="LNT_N"/>
    <property type="match status" value="1"/>
</dbReference>
<dbReference type="GO" id="GO:0005886">
    <property type="term" value="C:plasma membrane"/>
    <property type="evidence" value="ECO:0007669"/>
    <property type="project" value="UniProtKB-SubCell"/>
</dbReference>
<dbReference type="InterPro" id="IPR004563">
    <property type="entry name" value="Apolipo_AcylTrfase"/>
</dbReference>
<dbReference type="InterPro" id="IPR036526">
    <property type="entry name" value="C-N_Hydrolase_sf"/>
</dbReference>
<feature type="transmembrane region" description="Helical" evidence="9">
    <location>
        <begin position="61"/>
        <end position="80"/>
    </location>
</feature>
<evidence type="ECO:0000256" key="8">
    <source>
        <dbReference type="ARBA" id="ARBA00023315"/>
    </source>
</evidence>
<dbReference type="RefSeq" id="WP_285976442.1">
    <property type="nucleotide sequence ID" value="NZ_CP127221.1"/>
</dbReference>
<evidence type="ECO:0000256" key="5">
    <source>
        <dbReference type="ARBA" id="ARBA00022692"/>
    </source>
</evidence>
<organism evidence="11 12">
    <name type="scientific">Altererythrobacter rubellus</name>
    <dbReference type="NCBI Taxonomy" id="2173831"/>
    <lineage>
        <taxon>Bacteria</taxon>
        <taxon>Pseudomonadati</taxon>
        <taxon>Pseudomonadota</taxon>
        <taxon>Alphaproteobacteria</taxon>
        <taxon>Sphingomonadales</taxon>
        <taxon>Erythrobacteraceae</taxon>
        <taxon>Altererythrobacter</taxon>
    </lineage>
</organism>
<feature type="transmembrane region" description="Helical" evidence="9">
    <location>
        <begin position="168"/>
        <end position="195"/>
    </location>
</feature>
<keyword evidence="7 9" id="KW-0472">Membrane</keyword>
<dbReference type="SUPFAM" id="SSF56317">
    <property type="entry name" value="Carbon-nitrogen hydrolase"/>
    <property type="match status" value="1"/>
</dbReference>
<dbReference type="HAMAP" id="MF_01148">
    <property type="entry name" value="Lnt"/>
    <property type="match status" value="1"/>
</dbReference>
<feature type="domain" description="CN hydrolase" evidence="10">
    <location>
        <begin position="234"/>
        <end position="496"/>
    </location>
</feature>
<dbReference type="GO" id="GO:0016410">
    <property type="term" value="F:N-acyltransferase activity"/>
    <property type="evidence" value="ECO:0007669"/>
    <property type="project" value="UniProtKB-UniRule"/>
</dbReference>
<feature type="transmembrane region" description="Helical" evidence="9">
    <location>
        <begin position="36"/>
        <end position="54"/>
    </location>
</feature>
<feature type="transmembrane region" description="Helical" evidence="9">
    <location>
        <begin position="92"/>
        <end position="120"/>
    </location>
</feature>
<comment type="subcellular location">
    <subcellularLocation>
        <location evidence="1 9">Cell membrane</location>
        <topology evidence="1 9">Multi-pass membrane protein</topology>
    </subcellularLocation>
</comment>
<dbReference type="PANTHER" id="PTHR38686:SF1">
    <property type="entry name" value="APOLIPOPROTEIN N-ACYLTRANSFERASE"/>
    <property type="match status" value="1"/>
</dbReference>
<comment type="similarity">
    <text evidence="2 9">Belongs to the CN hydrolase family. Apolipoprotein N-acyltransferase subfamily.</text>
</comment>
<accession>A0A9Y2F6R9</accession>
<evidence type="ECO:0000256" key="1">
    <source>
        <dbReference type="ARBA" id="ARBA00004651"/>
    </source>
</evidence>
<evidence type="ECO:0000256" key="6">
    <source>
        <dbReference type="ARBA" id="ARBA00022989"/>
    </source>
</evidence>
<keyword evidence="3 9" id="KW-1003">Cell membrane</keyword>
<comment type="function">
    <text evidence="9">Catalyzes the phospholipid dependent N-acylation of the N-terminal cysteine of apolipoprotein, the last step in lipoprotein maturation.</text>
</comment>
<dbReference type="Pfam" id="PF00795">
    <property type="entry name" value="CN_hydrolase"/>
    <property type="match status" value="1"/>
</dbReference>